<dbReference type="Gene3D" id="2.60.40.1120">
    <property type="entry name" value="Carboxypeptidase-like, regulatory domain"/>
    <property type="match status" value="1"/>
</dbReference>
<evidence type="ECO:0000313" key="15">
    <source>
        <dbReference type="Proteomes" id="UP000023541"/>
    </source>
</evidence>
<dbReference type="Proteomes" id="UP000023541">
    <property type="component" value="Unassembled WGS sequence"/>
</dbReference>
<proteinExistence type="inferred from homology"/>
<dbReference type="PANTHER" id="PTHR30069">
    <property type="entry name" value="TONB-DEPENDENT OUTER MEMBRANE RECEPTOR"/>
    <property type="match status" value="1"/>
</dbReference>
<evidence type="ECO:0000256" key="9">
    <source>
        <dbReference type="ARBA" id="ARBA00023237"/>
    </source>
</evidence>
<accession>A0A023BNB7</accession>
<dbReference type="InterPro" id="IPR008969">
    <property type="entry name" value="CarboxyPept-like_regulatory"/>
</dbReference>
<feature type="domain" description="TonB-dependent receptor-like beta-barrel" evidence="12">
    <location>
        <begin position="392"/>
        <end position="825"/>
    </location>
</feature>
<dbReference type="InterPro" id="IPR000531">
    <property type="entry name" value="Beta-barrel_TonB"/>
</dbReference>
<dbReference type="GO" id="GO:0015344">
    <property type="term" value="F:siderophore uptake transmembrane transporter activity"/>
    <property type="evidence" value="ECO:0007669"/>
    <property type="project" value="TreeGrafter"/>
</dbReference>
<evidence type="ECO:0000256" key="3">
    <source>
        <dbReference type="ARBA" id="ARBA00022452"/>
    </source>
</evidence>
<keyword evidence="9 10" id="KW-0998">Cell outer membrane</keyword>
<evidence type="ECO:0000256" key="6">
    <source>
        <dbReference type="ARBA" id="ARBA00023077"/>
    </source>
</evidence>
<dbReference type="STRING" id="1317122.ATO12_07270"/>
<dbReference type="Gene3D" id="2.170.130.10">
    <property type="entry name" value="TonB-dependent receptor, plug domain"/>
    <property type="match status" value="1"/>
</dbReference>
<comment type="similarity">
    <text evidence="10 11">Belongs to the TonB-dependent receptor family.</text>
</comment>
<evidence type="ECO:0000256" key="2">
    <source>
        <dbReference type="ARBA" id="ARBA00022448"/>
    </source>
</evidence>
<comment type="subcellular location">
    <subcellularLocation>
        <location evidence="1 10">Cell outer membrane</location>
        <topology evidence="1 10">Multi-pass membrane protein</topology>
    </subcellularLocation>
</comment>
<keyword evidence="6 11" id="KW-0798">TonB box</keyword>
<keyword evidence="5" id="KW-0732">Signal</keyword>
<name>A0A023BNB7_9FLAO</name>
<evidence type="ECO:0000259" key="12">
    <source>
        <dbReference type="Pfam" id="PF00593"/>
    </source>
</evidence>
<sequence>MRIKVIRVLFVVLFIGEFSGYTQEEILDQKINLVKENVSIASVLGELETKLDFTIGYSDSAIDISKIISINAKEKTLAKVLRNLFPSKLYQFKVLGKKLLIYKRPKKYTISGYISEKVSQEYLGSVSIYIPELNTGTTTNDYGFYSLSIPEGNHQILISFVGYKNIKKNIDLTSDITININLEPETEYLDEIIISSDQETSKSQITQMSSEKLNPSFFEDIPTILGEKDAIKTLQLLPGIQSGSEGSTGFYVRGGTPDQNLIILDEATVYNSNHLFGIFSIFNGDAIKSVEIFKGGFPARYGGRLSSVVKINTKNGNKEKFAGKANISLISSSLLLEGPIKKGKTSFVISGRRTYADLLLLPLMTKEEKLAYYFTDVNAKLHHVINDKNKLYWSTYYGQDKYRNRTVFENERSKQKILWGNITSTLRWNHEFNNKLFSNTSLIFSNYKFTVSKDDRGGANRSSTFKTSSGINDYGIKFDFNYYPTPNHTFRFGIGSTYHDFTPKEINIKNINDDEIVNTQKIKTLESAIYIEDDWRINDKISIYPGLRFSHFQHKSKSYFKPEMRLSAAYKLYPLLTLKASYARMNQYIHRLSNSGLGLPTDLWVSSTERLKPQLSEQIALGIAKDFKNNVYGLTIEGYYKKMDDIIAFKEGASFAGLESVREITGSIRTVDFVNGITTGKGWAYGTEFLLRKKKGKLTGWLGYTLSWSQRQFKDLNGGKIFNERYDRRHDFSIVGIYKPSKRITISGNWLFASGINYNLPNTLGVAAGNNFPIEDVNNNDNILLFNTEKNNFKGENFHRLDLGIQFHKITKRNRERTWGFSFYNVYARKNPFYYEISSENQNSPNVLYRRYLFQFLPSFNYSLKF</sequence>
<dbReference type="InterPro" id="IPR037066">
    <property type="entry name" value="Plug_dom_sf"/>
</dbReference>
<reference evidence="14 15" key="1">
    <citation type="submission" date="2014-04" db="EMBL/GenBank/DDBJ databases">
        <title>Aquimarina sp. 22II-S11-z7 Genome Sequencing.</title>
        <authorList>
            <person name="Lai Q."/>
        </authorList>
    </citation>
    <scope>NUCLEOTIDE SEQUENCE [LARGE SCALE GENOMIC DNA]</scope>
    <source>
        <strain evidence="14 15">22II-S11-z7</strain>
    </source>
</reference>
<dbReference type="EMBL" id="AQRA01000015">
    <property type="protein sequence ID" value="EZH71491.1"/>
    <property type="molecule type" value="Genomic_DNA"/>
</dbReference>
<dbReference type="SUPFAM" id="SSF56935">
    <property type="entry name" value="Porins"/>
    <property type="match status" value="1"/>
</dbReference>
<protein>
    <submittedName>
        <fullName evidence="14">TonB-dependent receptor</fullName>
    </submittedName>
</protein>
<dbReference type="eggNOG" id="COG4771">
    <property type="taxonomic scope" value="Bacteria"/>
</dbReference>
<keyword evidence="2 10" id="KW-0813">Transport</keyword>
<dbReference type="PANTHER" id="PTHR30069:SF29">
    <property type="entry name" value="HEMOGLOBIN AND HEMOGLOBIN-HAPTOGLOBIN-BINDING PROTEIN 1-RELATED"/>
    <property type="match status" value="1"/>
</dbReference>
<dbReference type="InterPro" id="IPR039426">
    <property type="entry name" value="TonB-dep_rcpt-like"/>
</dbReference>
<keyword evidence="15" id="KW-1185">Reference proteome</keyword>
<evidence type="ECO:0000256" key="7">
    <source>
        <dbReference type="ARBA" id="ARBA00023136"/>
    </source>
</evidence>
<evidence type="ECO:0000256" key="8">
    <source>
        <dbReference type="ARBA" id="ARBA00023170"/>
    </source>
</evidence>
<dbReference type="PROSITE" id="PS52016">
    <property type="entry name" value="TONB_DEPENDENT_REC_3"/>
    <property type="match status" value="1"/>
</dbReference>
<evidence type="ECO:0000256" key="1">
    <source>
        <dbReference type="ARBA" id="ARBA00004571"/>
    </source>
</evidence>
<dbReference type="AlphaFoldDB" id="A0A023BNB7"/>
<gene>
    <name evidence="14" type="ORF">ATO12_07270</name>
</gene>
<evidence type="ECO:0000256" key="5">
    <source>
        <dbReference type="ARBA" id="ARBA00022729"/>
    </source>
</evidence>
<dbReference type="Pfam" id="PF00593">
    <property type="entry name" value="TonB_dep_Rec_b-barrel"/>
    <property type="match status" value="1"/>
</dbReference>
<dbReference type="SUPFAM" id="SSF49464">
    <property type="entry name" value="Carboxypeptidase regulatory domain-like"/>
    <property type="match status" value="1"/>
</dbReference>
<feature type="domain" description="TonB-dependent receptor plug" evidence="13">
    <location>
        <begin position="229"/>
        <end position="304"/>
    </location>
</feature>
<dbReference type="InterPro" id="IPR036942">
    <property type="entry name" value="Beta-barrel_TonB_sf"/>
</dbReference>
<dbReference type="Pfam" id="PF13715">
    <property type="entry name" value="CarbopepD_reg_2"/>
    <property type="match status" value="1"/>
</dbReference>
<dbReference type="Pfam" id="PF07715">
    <property type="entry name" value="Plug"/>
    <property type="match status" value="1"/>
</dbReference>
<evidence type="ECO:0000256" key="11">
    <source>
        <dbReference type="RuleBase" id="RU003357"/>
    </source>
</evidence>
<evidence type="ECO:0000313" key="14">
    <source>
        <dbReference type="EMBL" id="EZH71491.1"/>
    </source>
</evidence>
<keyword evidence="8 14" id="KW-0675">Receptor</keyword>
<keyword evidence="3 10" id="KW-1134">Transmembrane beta strand</keyword>
<comment type="caution">
    <text evidence="14">The sequence shown here is derived from an EMBL/GenBank/DDBJ whole genome shotgun (WGS) entry which is preliminary data.</text>
</comment>
<evidence type="ECO:0000259" key="13">
    <source>
        <dbReference type="Pfam" id="PF07715"/>
    </source>
</evidence>
<dbReference type="Gene3D" id="2.40.170.20">
    <property type="entry name" value="TonB-dependent receptor, beta-barrel domain"/>
    <property type="match status" value="1"/>
</dbReference>
<organism evidence="14 15">
    <name type="scientific">Aquimarina atlantica</name>
    <dbReference type="NCBI Taxonomy" id="1317122"/>
    <lineage>
        <taxon>Bacteria</taxon>
        <taxon>Pseudomonadati</taxon>
        <taxon>Bacteroidota</taxon>
        <taxon>Flavobacteriia</taxon>
        <taxon>Flavobacteriales</taxon>
        <taxon>Flavobacteriaceae</taxon>
        <taxon>Aquimarina</taxon>
    </lineage>
</organism>
<evidence type="ECO:0000256" key="4">
    <source>
        <dbReference type="ARBA" id="ARBA00022692"/>
    </source>
</evidence>
<dbReference type="GO" id="GO:0044718">
    <property type="term" value="P:siderophore transmembrane transport"/>
    <property type="evidence" value="ECO:0007669"/>
    <property type="project" value="TreeGrafter"/>
</dbReference>
<dbReference type="GO" id="GO:0009279">
    <property type="term" value="C:cell outer membrane"/>
    <property type="evidence" value="ECO:0007669"/>
    <property type="project" value="UniProtKB-SubCell"/>
</dbReference>
<keyword evidence="4 10" id="KW-0812">Transmembrane</keyword>
<dbReference type="InterPro" id="IPR012910">
    <property type="entry name" value="Plug_dom"/>
</dbReference>
<evidence type="ECO:0000256" key="10">
    <source>
        <dbReference type="PROSITE-ProRule" id="PRU01360"/>
    </source>
</evidence>
<keyword evidence="7 10" id="KW-0472">Membrane</keyword>